<feature type="transmembrane region" description="Helical" evidence="1">
    <location>
        <begin position="209"/>
        <end position="229"/>
    </location>
</feature>
<feature type="transmembrane region" description="Helical" evidence="1">
    <location>
        <begin position="293"/>
        <end position="316"/>
    </location>
</feature>
<feature type="transmembrane region" description="Helical" evidence="1">
    <location>
        <begin position="185"/>
        <end position="203"/>
    </location>
</feature>
<dbReference type="Proteomes" id="UP000198552">
    <property type="component" value="Unassembled WGS sequence"/>
</dbReference>
<dbReference type="GO" id="GO:0016747">
    <property type="term" value="F:acyltransferase activity, transferring groups other than amino-acyl groups"/>
    <property type="evidence" value="ECO:0007669"/>
    <property type="project" value="InterPro"/>
</dbReference>
<keyword evidence="1" id="KW-0472">Membrane</keyword>
<keyword evidence="3" id="KW-0378">Hydrolase</keyword>
<evidence type="ECO:0000313" key="4">
    <source>
        <dbReference type="Proteomes" id="UP000198552"/>
    </source>
</evidence>
<feature type="transmembrane region" description="Helical" evidence="1">
    <location>
        <begin position="236"/>
        <end position="253"/>
    </location>
</feature>
<reference evidence="4" key="1">
    <citation type="submission" date="2016-10" db="EMBL/GenBank/DDBJ databases">
        <authorList>
            <person name="Varghese N."/>
            <person name="Submissions S."/>
        </authorList>
    </citation>
    <scope>NUCLEOTIDE SEQUENCE [LARGE SCALE GENOMIC DNA]</scope>
    <source>
        <strain evidence="4">EPL6</strain>
    </source>
</reference>
<evidence type="ECO:0000313" key="3">
    <source>
        <dbReference type="EMBL" id="SDM42232.1"/>
    </source>
</evidence>
<sequence length="376" mass="39840">MPSIAPAATPRSALIDCAKALACAAIVLHHLAFYGPVSALAHEAAPLAIDWLAEHARIAVQVFLVLAGYLAAASLAPQGSARFARPGAKIGQRFVRLVVPYAVALALVIVVSAAVRPWLDDAMVSADPDLSQLLAHALLLHGVLGEESLSAGVWYVAIDFQLFALTVLLLAGVRRLVPAAWRARGAQALVLLLAAASLLGFNRDPDWDAWAPYFFGAYGLGMLAWWAAHAADDHEARCWQGVIALLVLCALALDWRARIALSGGTALALGLLMRVPAVAAWQGLAPLRWLGQVSYSVFLVHFAVCLLVNAAVAQWWPQSVTAGVLALVGGFALSLAAGGWLYRRVERHVPTWHSALRWQAGLVGTGLATALLAALR</sequence>
<dbReference type="PANTHER" id="PTHR11161:SF0">
    <property type="entry name" value="O-ACYLTRANSFERASE LIKE PROTEIN"/>
    <property type="match status" value="1"/>
</dbReference>
<dbReference type="InterPro" id="IPR052728">
    <property type="entry name" value="O2_lipid_transport_reg"/>
</dbReference>
<dbReference type="EMBL" id="FNHP01000005">
    <property type="protein sequence ID" value="SDM42232.1"/>
    <property type="molecule type" value="Genomic_DNA"/>
</dbReference>
<proteinExistence type="predicted"/>
<keyword evidence="1" id="KW-1133">Transmembrane helix</keyword>
<protein>
    <submittedName>
        <fullName evidence="3">Peptidoglycan/LPS O-acetylase OafA/YrhL, contains acyltransferase and SGNH-hydrolase domains</fullName>
    </submittedName>
</protein>
<evidence type="ECO:0000259" key="2">
    <source>
        <dbReference type="Pfam" id="PF01757"/>
    </source>
</evidence>
<feature type="transmembrane region" description="Helical" evidence="1">
    <location>
        <begin position="97"/>
        <end position="119"/>
    </location>
</feature>
<dbReference type="GO" id="GO:0016787">
    <property type="term" value="F:hydrolase activity"/>
    <property type="evidence" value="ECO:0007669"/>
    <property type="project" value="UniProtKB-KW"/>
</dbReference>
<keyword evidence="1" id="KW-0812">Transmembrane</keyword>
<dbReference type="AlphaFoldDB" id="A0A1G9T3M4"/>
<feature type="transmembrane region" description="Helical" evidence="1">
    <location>
        <begin position="57"/>
        <end position="76"/>
    </location>
</feature>
<dbReference type="Pfam" id="PF01757">
    <property type="entry name" value="Acyl_transf_3"/>
    <property type="match status" value="1"/>
</dbReference>
<dbReference type="STRING" id="1527607.SAMN05428957_105305"/>
<keyword evidence="4" id="KW-1185">Reference proteome</keyword>
<organism evidence="3 4">
    <name type="scientific">Oryzisolibacter propanilivorax</name>
    <dbReference type="NCBI Taxonomy" id="1527607"/>
    <lineage>
        <taxon>Bacteria</taxon>
        <taxon>Pseudomonadati</taxon>
        <taxon>Pseudomonadota</taxon>
        <taxon>Betaproteobacteria</taxon>
        <taxon>Burkholderiales</taxon>
        <taxon>Comamonadaceae</taxon>
        <taxon>Oryzisolibacter</taxon>
    </lineage>
</organism>
<keyword evidence="3" id="KW-0808">Transferase</keyword>
<evidence type="ECO:0000256" key="1">
    <source>
        <dbReference type="SAM" id="Phobius"/>
    </source>
</evidence>
<accession>A0A1G9T3M4</accession>
<gene>
    <name evidence="3" type="ORF">SAMN05428957_105305</name>
</gene>
<dbReference type="OrthoDB" id="8956208at2"/>
<dbReference type="PANTHER" id="PTHR11161">
    <property type="entry name" value="O-ACYLTRANSFERASE"/>
    <property type="match status" value="1"/>
</dbReference>
<feature type="transmembrane region" description="Helical" evidence="1">
    <location>
        <begin position="153"/>
        <end position="173"/>
    </location>
</feature>
<feature type="transmembrane region" description="Helical" evidence="1">
    <location>
        <begin position="322"/>
        <end position="343"/>
    </location>
</feature>
<keyword evidence="3" id="KW-0012">Acyltransferase</keyword>
<name>A0A1G9T3M4_9BURK</name>
<dbReference type="RefSeq" id="WP_091569804.1">
    <property type="nucleotide sequence ID" value="NZ_FNHP01000005.1"/>
</dbReference>
<feature type="transmembrane region" description="Helical" evidence="1">
    <location>
        <begin position="355"/>
        <end position="375"/>
    </location>
</feature>
<dbReference type="InterPro" id="IPR002656">
    <property type="entry name" value="Acyl_transf_3_dom"/>
</dbReference>
<feature type="transmembrane region" description="Helical" evidence="1">
    <location>
        <begin position="259"/>
        <end position="281"/>
    </location>
</feature>
<feature type="domain" description="Acyltransferase 3" evidence="2">
    <location>
        <begin position="15"/>
        <end position="336"/>
    </location>
</feature>